<feature type="region of interest" description="Disordered" evidence="1">
    <location>
        <begin position="1"/>
        <end position="61"/>
    </location>
</feature>
<feature type="region of interest" description="Disordered" evidence="1">
    <location>
        <begin position="281"/>
        <end position="313"/>
    </location>
</feature>
<feature type="compositionally biased region" description="Polar residues" evidence="1">
    <location>
        <begin position="50"/>
        <end position="61"/>
    </location>
</feature>
<dbReference type="EMBL" id="JARKIB010000040">
    <property type="protein sequence ID" value="KAJ7759197.1"/>
    <property type="molecule type" value="Genomic_DNA"/>
</dbReference>
<comment type="caution">
    <text evidence="3">The sequence shown here is derived from an EMBL/GenBank/DDBJ whole genome shotgun (WGS) entry which is preliminary data.</text>
</comment>
<keyword evidence="4" id="KW-1185">Reference proteome</keyword>
<dbReference type="Proteomes" id="UP001215598">
    <property type="component" value="Unassembled WGS sequence"/>
</dbReference>
<keyword evidence="2" id="KW-0472">Membrane</keyword>
<evidence type="ECO:0000256" key="2">
    <source>
        <dbReference type="SAM" id="Phobius"/>
    </source>
</evidence>
<accession>A0AAD7J9P2</accession>
<feature type="compositionally biased region" description="Low complexity" evidence="1">
    <location>
        <begin position="577"/>
        <end position="595"/>
    </location>
</feature>
<feature type="compositionally biased region" description="Polar residues" evidence="1">
    <location>
        <begin position="532"/>
        <end position="545"/>
    </location>
</feature>
<organism evidence="3 4">
    <name type="scientific">Mycena metata</name>
    <dbReference type="NCBI Taxonomy" id="1033252"/>
    <lineage>
        <taxon>Eukaryota</taxon>
        <taxon>Fungi</taxon>
        <taxon>Dikarya</taxon>
        <taxon>Basidiomycota</taxon>
        <taxon>Agaricomycotina</taxon>
        <taxon>Agaricomycetes</taxon>
        <taxon>Agaricomycetidae</taxon>
        <taxon>Agaricales</taxon>
        <taxon>Marasmiineae</taxon>
        <taxon>Mycenaceae</taxon>
        <taxon>Mycena</taxon>
    </lineage>
</organism>
<feature type="region of interest" description="Disordered" evidence="1">
    <location>
        <begin position="458"/>
        <end position="485"/>
    </location>
</feature>
<keyword evidence="2" id="KW-0812">Transmembrane</keyword>
<feature type="region of interest" description="Disordered" evidence="1">
    <location>
        <begin position="238"/>
        <end position="257"/>
    </location>
</feature>
<protein>
    <submittedName>
        <fullName evidence="3">Uncharacterized protein</fullName>
    </submittedName>
</protein>
<proteinExistence type="predicted"/>
<feature type="transmembrane region" description="Helical" evidence="2">
    <location>
        <begin position="978"/>
        <end position="998"/>
    </location>
</feature>
<keyword evidence="2" id="KW-1133">Transmembrane helix</keyword>
<sequence length="1277" mass="138443">MMSRGSKRALSPVHTSGPNKKARSSPPSLPVPTTPGPSHHLTTFVDGGKVTTSGTRNSLTTRFTPTELRTAAKTKTIRPRARIAAKTKTNGRRARIADHPLVVSARDVRSSTSPLTPAAALRASMSLDAVPVTSWSSSQVPHRGASTSRLVPEANLLLPARRDGAAPTPAPPAVGPNSSKKTLGASAPGPTSTSGAIAKKKKKAAPRQPIFSDSTFPPPRAAAKGLTPLQWALDRVPRPPVQKASSPRPPLAASGSRTPLHFVAAQPAPPVERRVREPLNYASTAGPSARHFAARHERRLTSKPAHPYRVDRNLGSRSTFSALALPNSRLTQAATPLDPIVSFEDEMDEMERRLREALTPAPLDPIVSFEDEWDEMDRRLREALTPAPPQPSARSKPRVRADNVTSRAAHGAPSSTLRVVRTRNLPGLPAAPRAPVPQLDPQLLRRREDENSRLHKLAWGLSQVPKRPNARQSDQATAAHGRREEEDYIAEFSARSTPLEAMHAPLKLDTPVGPPKSSPRRAALHVMRSDASIPSHQTPASSSGKRVSPPATPSRMLRPSPHVASARGPPTRPSPARPSSARSPTDCTQPPALAASPSAGLVAFAKPKRLVDQTGSSHIARAGRRPKGRARGVILGTLKIQARSRTVHHIPDFYQAAHTKARLAPDPECGASFGALLQARGVTRQDFQNNPQEAILKVADPSLDHDSKGVAYSRIVELPKSMLEAFMTKVQEHDDFKASWMIHHLKLLDYLRQRKKFDPWLWIVYFGQTTLSLRQRHFNGDDGTYYGLLRNVAGELEEARLLGIALASNNGIDQTLADGTERGFMAAVGVEYTANSMLLGIGSPMQLDAEVVDIAPSMEGSGVRALILFDSASLANADQARTATMTDFRHICRVTGAFAGMELDYADLNGIGHSNDPNPILPPGLPPLIIIICKVGVIVIMGGSVDATFVDALQNWRRSGLLSEADVCKVRALRWGQYVLVTINGHLVWVCLGFHIGRGKYLGLQSQAHATFYSVVGAVLIIATALALGPEQHQLVIRKCEAVIARLLPTLPGNFTAQATGPRQRRAVGRTGTRGPMEHGAYAAATTTDLTRPIWLQGGTDTTYAQWCQQRVYGDRWAGEEDAFESLIARLAAVNAAEPKSKPWRVSSYVGQWRFLSRSDVHAKSLKVFAPAEAPARRRISGSIAGQNIFFDVPRHLKEQAVVRVVIEKPDLKILSDDRVGVLKTTPLRDLWTRKTARPVIEIALLLRLIEIDIDVDVPPAPAPADRDAEDQSDGEE</sequence>
<feature type="region of interest" description="Disordered" evidence="1">
    <location>
        <begin position="530"/>
        <end position="595"/>
    </location>
</feature>
<reference evidence="3" key="1">
    <citation type="submission" date="2023-03" db="EMBL/GenBank/DDBJ databases">
        <title>Massive genome expansion in bonnet fungi (Mycena s.s.) driven by repeated elements and novel gene families across ecological guilds.</title>
        <authorList>
            <consortium name="Lawrence Berkeley National Laboratory"/>
            <person name="Harder C.B."/>
            <person name="Miyauchi S."/>
            <person name="Viragh M."/>
            <person name="Kuo A."/>
            <person name="Thoen E."/>
            <person name="Andreopoulos B."/>
            <person name="Lu D."/>
            <person name="Skrede I."/>
            <person name="Drula E."/>
            <person name="Henrissat B."/>
            <person name="Morin E."/>
            <person name="Kohler A."/>
            <person name="Barry K."/>
            <person name="LaButti K."/>
            <person name="Morin E."/>
            <person name="Salamov A."/>
            <person name="Lipzen A."/>
            <person name="Mereny Z."/>
            <person name="Hegedus B."/>
            <person name="Baldrian P."/>
            <person name="Stursova M."/>
            <person name="Weitz H."/>
            <person name="Taylor A."/>
            <person name="Grigoriev I.V."/>
            <person name="Nagy L.G."/>
            <person name="Martin F."/>
            <person name="Kauserud H."/>
        </authorList>
    </citation>
    <scope>NUCLEOTIDE SEQUENCE</scope>
    <source>
        <strain evidence="3">CBHHK182m</strain>
    </source>
</reference>
<feature type="transmembrane region" description="Helical" evidence="2">
    <location>
        <begin position="1010"/>
        <end position="1029"/>
    </location>
</feature>
<feature type="region of interest" description="Disordered" evidence="1">
    <location>
        <begin position="383"/>
        <end position="420"/>
    </location>
</feature>
<evidence type="ECO:0000313" key="4">
    <source>
        <dbReference type="Proteomes" id="UP001215598"/>
    </source>
</evidence>
<evidence type="ECO:0000256" key="1">
    <source>
        <dbReference type="SAM" id="MobiDB-lite"/>
    </source>
</evidence>
<gene>
    <name evidence="3" type="ORF">B0H16DRAFT_631858</name>
</gene>
<evidence type="ECO:0000313" key="3">
    <source>
        <dbReference type="EMBL" id="KAJ7759197.1"/>
    </source>
</evidence>
<feature type="region of interest" description="Disordered" evidence="1">
    <location>
        <begin position="161"/>
        <end position="223"/>
    </location>
</feature>
<dbReference type="AlphaFoldDB" id="A0AAD7J9P2"/>
<feature type="transmembrane region" description="Helical" evidence="2">
    <location>
        <begin position="928"/>
        <end position="949"/>
    </location>
</feature>
<name>A0AAD7J9P2_9AGAR</name>